<sequence>MMGITASTRAAASLAGLAMLGTGTTAAAQARREPETAISLSLDVRHDSNVARSNAASASARNLSRADQRATPAINVVVSRPLGRNMLSLNASAGYDFYRRNKRFNRERLSLGSAANVLAGPLTVDLAATLSRSQSDPGDLAPLLIPGANSLRNRSTVQDYSGSVRLGSSPYGLKPMASFGYSQGNNSNELRRISNYRSTRYGGGVSYDGPALGSFTAQYLRTDSEYPDRPATFSQTGFSSDRIELTARRELGSVLTGSAGISWISLKPDIAGSDPSLSTVGWNVALTAVPRPDLQITGAFARDVSPSLGTDALYQVGNTYSLDATYQFVREQALTIRGSINDRRFVGAGRFFGLPLTDSVQRFVSASWSFNQGRPLGAAIDVGYQDRDGNGTFFDYSSVYVGIRTTYRI</sequence>
<proteinExistence type="predicted"/>
<organism evidence="2 3">
    <name type="scientific">Sphingomonas corticis</name>
    <dbReference type="NCBI Taxonomy" id="2722791"/>
    <lineage>
        <taxon>Bacteria</taxon>
        <taxon>Pseudomonadati</taxon>
        <taxon>Pseudomonadota</taxon>
        <taxon>Alphaproteobacteria</taxon>
        <taxon>Sphingomonadales</taxon>
        <taxon>Sphingomonadaceae</taxon>
        <taxon>Sphingomonas</taxon>
    </lineage>
</organism>
<comment type="caution">
    <text evidence="2">The sequence shown here is derived from an EMBL/GenBank/DDBJ whole genome shotgun (WGS) entry which is preliminary data.</text>
</comment>
<feature type="signal peptide" evidence="1">
    <location>
        <begin position="1"/>
        <end position="27"/>
    </location>
</feature>
<evidence type="ECO:0000256" key="1">
    <source>
        <dbReference type="SAM" id="SignalP"/>
    </source>
</evidence>
<evidence type="ECO:0000313" key="3">
    <source>
        <dbReference type="Proteomes" id="UP000732399"/>
    </source>
</evidence>
<feature type="chain" id="PRO_5045775097" evidence="1">
    <location>
        <begin position="28"/>
        <end position="409"/>
    </location>
</feature>
<dbReference type="RefSeq" id="WP_168133362.1">
    <property type="nucleotide sequence ID" value="NZ_JAAVJH010000002.1"/>
</dbReference>
<dbReference type="Proteomes" id="UP000732399">
    <property type="component" value="Unassembled WGS sequence"/>
</dbReference>
<name>A0ABX1CIM5_9SPHN</name>
<keyword evidence="1" id="KW-0732">Signal</keyword>
<gene>
    <name evidence="2" type="ORF">HBH26_04360</name>
</gene>
<keyword evidence="3" id="KW-1185">Reference proteome</keyword>
<accession>A0ABX1CIM5</accession>
<reference evidence="2 3" key="1">
    <citation type="submission" date="2020-03" db="EMBL/GenBank/DDBJ databases">
        <authorList>
            <person name="Wang L."/>
            <person name="He N."/>
            <person name="Li Y."/>
            <person name="Fang Y."/>
            <person name="Zhang F."/>
        </authorList>
    </citation>
    <scope>NUCLEOTIDE SEQUENCE [LARGE SCALE GENOMIC DNA]</scope>
    <source>
        <strain evidence="2 3">36D10-4-7</strain>
    </source>
</reference>
<evidence type="ECO:0000313" key="2">
    <source>
        <dbReference type="EMBL" id="NJR77850.1"/>
    </source>
</evidence>
<dbReference type="EMBL" id="JAAVJH010000002">
    <property type="protein sequence ID" value="NJR77850.1"/>
    <property type="molecule type" value="Genomic_DNA"/>
</dbReference>
<protein>
    <submittedName>
        <fullName evidence="2">Outer membrane beta-barrel protein</fullName>
    </submittedName>
</protein>